<feature type="non-terminal residue" evidence="1">
    <location>
        <position position="1"/>
    </location>
</feature>
<organism evidence="1 2">
    <name type="scientific">Coemansia biformis</name>
    <dbReference type="NCBI Taxonomy" id="1286918"/>
    <lineage>
        <taxon>Eukaryota</taxon>
        <taxon>Fungi</taxon>
        <taxon>Fungi incertae sedis</taxon>
        <taxon>Zoopagomycota</taxon>
        <taxon>Kickxellomycotina</taxon>
        <taxon>Kickxellomycetes</taxon>
        <taxon>Kickxellales</taxon>
        <taxon>Kickxellaceae</taxon>
        <taxon>Coemansia</taxon>
    </lineage>
</organism>
<proteinExistence type="predicted"/>
<accession>A0A9W7Y3Z7</accession>
<reference evidence="1" key="1">
    <citation type="submission" date="2022-07" db="EMBL/GenBank/DDBJ databases">
        <title>Phylogenomic reconstructions and comparative analyses of Kickxellomycotina fungi.</title>
        <authorList>
            <person name="Reynolds N.K."/>
            <person name="Stajich J.E."/>
            <person name="Barry K."/>
            <person name="Grigoriev I.V."/>
            <person name="Crous P."/>
            <person name="Smith M.E."/>
        </authorList>
    </citation>
    <scope>NUCLEOTIDE SEQUENCE</scope>
    <source>
        <strain evidence="1">BCRC 34381</strain>
    </source>
</reference>
<sequence length="95" mass="10288">TRELFRSAASAALLLGIRVDPDDKGTGEDAEAWQLFLSESLSGRPALQSWLDECPQVLKTPADWIAAKLADGAQDELECGDVEDGNDDEKNVNDL</sequence>
<dbReference type="Proteomes" id="UP001143981">
    <property type="component" value="Unassembled WGS sequence"/>
</dbReference>
<protein>
    <submittedName>
        <fullName evidence="1">Uncharacterized protein</fullName>
    </submittedName>
</protein>
<comment type="caution">
    <text evidence="1">The sequence shown here is derived from an EMBL/GenBank/DDBJ whole genome shotgun (WGS) entry which is preliminary data.</text>
</comment>
<evidence type="ECO:0000313" key="2">
    <source>
        <dbReference type="Proteomes" id="UP001143981"/>
    </source>
</evidence>
<dbReference type="EMBL" id="JANBOI010001336">
    <property type="protein sequence ID" value="KAJ1726854.1"/>
    <property type="molecule type" value="Genomic_DNA"/>
</dbReference>
<name>A0A9W7Y3Z7_9FUNG</name>
<gene>
    <name evidence="1" type="ORF">LPJ61_004918</name>
</gene>
<evidence type="ECO:0000313" key="1">
    <source>
        <dbReference type="EMBL" id="KAJ1726854.1"/>
    </source>
</evidence>
<keyword evidence="2" id="KW-1185">Reference proteome</keyword>
<dbReference type="AlphaFoldDB" id="A0A9W7Y3Z7"/>